<dbReference type="Pfam" id="PF20254">
    <property type="entry name" value="DMFA2_C"/>
    <property type="match status" value="1"/>
</dbReference>
<organism evidence="3">
    <name type="scientific">freshwater metagenome</name>
    <dbReference type="NCBI Taxonomy" id="449393"/>
    <lineage>
        <taxon>unclassified sequences</taxon>
        <taxon>metagenomes</taxon>
        <taxon>ecological metagenomes</taxon>
    </lineage>
</organism>
<dbReference type="AlphaFoldDB" id="A0A6J5YBS1"/>
<dbReference type="EMBL" id="CAEMXZ010000039">
    <property type="protein sequence ID" value="CAB4323343.1"/>
    <property type="molecule type" value="Genomic_DNA"/>
</dbReference>
<feature type="region of interest" description="Disordered" evidence="1">
    <location>
        <begin position="503"/>
        <end position="579"/>
    </location>
</feature>
<name>A0A6J5YBS1_9ZZZZ</name>
<feature type="region of interest" description="Disordered" evidence="1">
    <location>
        <begin position="353"/>
        <end position="372"/>
    </location>
</feature>
<evidence type="ECO:0000313" key="4">
    <source>
        <dbReference type="EMBL" id="CAB4929466.1"/>
    </source>
</evidence>
<accession>A0A6J5YBS1</accession>
<sequence length="579" mass="62571">MNPDSRRQLILTIAAVALAMVVGTTAFLELTGRTDSKPVRNVASRTSAPTDEDRYIQYRKPGWIVTENEQPGTRDWQIPDDRAMWSRISGYADATSIDLGETVDIHVTTGAPTWVVSAYRIGYYGGTGGRLVWRSDAQPGVVQPRAAFEAKTRTAVANWSSSLTIAPDPTWPPGQYLLRLESSDNGATFIPLVIRDDQSRSDILMQSAVTTWQAYNGWGGASIYIGDAGRADVVSFDRPYTGNGSGEFLGREYEFNFFVERLGLDVSYWTNIDLDERGELATNHRAIVIPGHDEYYTVRMRENLEKARDAGVNIAFFGANNVYRRIRLEPQGSTSSRRLVNYRDAKRDPIAASDPKQVTASFREAPAANPESSLTGSYYECNPVSADWVVADASAWMFEGSGIRNGDRMPKMVGNEYDRVTAGVPTPANIQVIARSPVNCKGLNSYADSTWYTVPSGAGVFSAGTFGWSPLLDDVSCGVAITKSSTMRCRILRVTENILRAIGSGPAGRAHPSVSNTGIVGVPRPATAVPSDESEGSPSTSSTRPTSSSSSSSSTSSSTTTSTSSSTTTTRATTTTTPP</sequence>
<feature type="domain" description="N,N-dimethylformamidase beta subunit-like C-terminal" evidence="2">
    <location>
        <begin position="116"/>
        <end position="473"/>
    </location>
</feature>
<reference evidence="3" key="1">
    <citation type="submission" date="2020-05" db="EMBL/GenBank/DDBJ databases">
        <authorList>
            <person name="Chiriac C."/>
            <person name="Salcher M."/>
            <person name="Ghai R."/>
            <person name="Kavagutti S V."/>
        </authorList>
    </citation>
    <scope>NUCLEOTIDE SEQUENCE</scope>
</reference>
<evidence type="ECO:0000256" key="1">
    <source>
        <dbReference type="SAM" id="MobiDB-lite"/>
    </source>
</evidence>
<gene>
    <name evidence="3" type="ORF">UFOPK1392_01097</name>
    <name evidence="4" type="ORF">UFOPK3733_00581</name>
</gene>
<feature type="compositionally biased region" description="Low complexity" evidence="1">
    <location>
        <begin position="537"/>
        <end position="579"/>
    </location>
</feature>
<evidence type="ECO:0000259" key="2">
    <source>
        <dbReference type="Pfam" id="PF20254"/>
    </source>
</evidence>
<protein>
    <submittedName>
        <fullName evidence="3">Unannotated protein</fullName>
    </submittedName>
</protein>
<dbReference type="EMBL" id="CAFBNC010000018">
    <property type="protein sequence ID" value="CAB4929466.1"/>
    <property type="molecule type" value="Genomic_DNA"/>
</dbReference>
<evidence type="ECO:0000313" key="3">
    <source>
        <dbReference type="EMBL" id="CAB4323343.1"/>
    </source>
</evidence>
<proteinExistence type="predicted"/>
<dbReference type="InterPro" id="IPR046540">
    <property type="entry name" value="DMFA2_C"/>
</dbReference>